<feature type="transmembrane region" description="Helical" evidence="2">
    <location>
        <begin position="207"/>
        <end position="238"/>
    </location>
</feature>
<feature type="region of interest" description="Disordered" evidence="1">
    <location>
        <begin position="321"/>
        <end position="554"/>
    </location>
</feature>
<evidence type="ECO:0000256" key="2">
    <source>
        <dbReference type="SAM" id="Phobius"/>
    </source>
</evidence>
<feature type="compositionally biased region" description="Acidic residues" evidence="1">
    <location>
        <begin position="503"/>
        <end position="515"/>
    </location>
</feature>
<feature type="compositionally biased region" description="Pro residues" evidence="1">
    <location>
        <begin position="414"/>
        <end position="424"/>
    </location>
</feature>
<name>A0A9P3H3W4_9FUNG</name>
<feature type="compositionally biased region" description="Polar residues" evidence="1">
    <location>
        <begin position="49"/>
        <end position="68"/>
    </location>
</feature>
<keyword evidence="4" id="KW-1185">Reference proteome</keyword>
<feature type="region of interest" description="Disordered" evidence="1">
    <location>
        <begin position="248"/>
        <end position="305"/>
    </location>
</feature>
<proteinExistence type="predicted"/>
<evidence type="ECO:0000313" key="4">
    <source>
        <dbReference type="Proteomes" id="UP000827284"/>
    </source>
</evidence>
<protein>
    <submittedName>
        <fullName evidence="3">Uncharacterized protein</fullName>
    </submittedName>
</protein>
<evidence type="ECO:0000256" key="1">
    <source>
        <dbReference type="SAM" id="MobiDB-lite"/>
    </source>
</evidence>
<comment type="caution">
    <text evidence="3">The sequence shown here is derived from an EMBL/GenBank/DDBJ whole genome shotgun (WGS) entry which is preliminary data.</text>
</comment>
<keyword evidence="2" id="KW-1133">Transmembrane helix</keyword>
<feature type="compositionally biased region" description="Low complexity" evidence="1">
    <location>
        <begin position="156"/>
        <end position="179"/>
    </location>
</feature>
<gene>
    <name evidence="3" type="ORF">EMPS_01983</name>
</gene>
<dbReference type="EMBL" id="BQFW01000002">
    <property type="protein sequence ID" value="GJJ69636.1"/>
    <property type="molecule type" value="Genomic_DNA"/>
</dbReference>
<feature type="compositionally biased region" description="Basic and acidic residues" evidence="1">
    <location>
        <begin position="537"/>
        <end position="553"/>
    </location>
</feature>
<dbReference type="AlphaFoldDB" id="A0A9P3H3W4"/>
<evidence type="ECO:0000313" key="3">
    <source>
        <dbReference type="EMBL" id="GJJ69636.1"/>
    </source>
</evidence>
<keyword evidence="2" id="KW-0812">Transmembrane</keyword>
<feature type="compositionally biased region" description="Basic residues" evidence="1">
    <location>
        <begin position="116"/>
        <end position="125"/>
    </location>
</feature>
<sequence>MQERVPNDGYPQRGGDYSERLRKARRRKNDDPCSAHSFHPPVDPGRCRTSPSVATRELQTQTTTSSPPALQKRRVGVVDPSTLASPQPSPTLRVLPARHPQLIKPLSVSSVTPPKATKKRPHPKTHTPMTHPKSKESDPIVHAAAAAAIIPPPPDKAIYPRLRNNNNNNNNSNNNNSNSHGGVEMPPEEESWLREEEQEASKASPKVILIALGASIGGLSACFFCILGLGRALGCCYWRRLARDKKRSSLSSSSSFSPSLTDSTFSQAPTLAGGAGGGRLTAPTLPRDGKWVIGGPQPLRDEEKEGEKGCLFLAGVYGERGGPKSASPSIASTLVPKEGPVEGKGKYQQQQQEQQQQEPRFTEFWHDSPSPSSPVPSSISILKPWKRIQRSQGSHPRIEIPSSARTMHITSPMDPLPPRRPPVPSEQQQQDANEQNILSPVSTTSGNMIGRSRRMPAHLPTPRAFFKPQALPQGPISQGNHLDHPPSSDSSRRSSRGEYPREGDDDNDDNDDNDAGVEWLMMTSPPLAQALPSEPQQWDRERDQGHYDNDATVHDFNNGWGDQFVSKGEGYFASTHAYPYPHVNAASPSHHDQVFQ</sequence>
<dbReference type="Proteomes" id="UP000827284">
    <property type="component" value="Unassembled WGS sequence"/>
</dbReference>
<accession>A0A9P3H3W4</accession>
<feature type="compositionally biased region" description="Basic and acidic residues" evidence="1">
    <location>
        <begin position="481"/>
        <end position="502"/>
    </location>
</feature>
<feature type="compositionally biased region" description="Low complexity" evidence="1">
    <location>
        <begin position="249"/>
        <end position="272"/>
    </location>
</feature>
<organism evidence="3 4">
    <name type="scientific">Entomortierella parvispora</name>
    <dbReference type="NCBI Taxonomy" id="205924"/>
    <lineage>
        <taxon>Eukaryota</taxon>
        <taxon>Fungi</taxon>
        <taxon>Fungi incertae sedis</taxon>
        <taxon>Mucoromycota</taxon>
        <taxon>Mortierellomycotina</taxon>
        <taxon>Mortierellomycetes</taxon>
        <taxon>Mortierellales</taxon>
        <taxon>Mortierellaceae</taxon>
        <taxon>Entomortierella</taxon>
    </lineage>
</organism>
<feature type="compositionally biased region" description="Low complexity" evidence="1">
    <location>
        <begin position="348"/>
        <end position="358"/>
    </location>
</feature>
<feature type="region of interest" description="Disordered" evidence="1">
    <location>
        <begin position="151"/>
        <end position="198"/>
    </location>
</feature>
<feature type="region of interest" description="Disordered" evidence="1">
    <location>
        <begin position="1"/>
        <end position="138"/>
    </location>
</feature>
<keyword evidence="2" id="KW-0472">Membrane</keyword>
<feature type="compositionally biased region" description="Polar residues" evidence="1">
    <location>
        <begin position="431"/>
        <end position="447"/>
    </location>
</feature>
<reference evidence="3" key="1">
    <citation type="submission" date="2021-11" db="EMBL/GenBank/DDBJ databases">
        <authorList>
            <person name="Herlambang A."/>
            <person name="Guo Y."/>
            <person name="Takashima Y."/>
            <person name="Nishizawa T."/>
        </authorList>
    </citation>
    <scope>NUCLEOTIDE SEQUENCE</scope>
    <source>
        <strain evidence="3">E1425</strain>
    </source>
</reference>
<reference evidence="3" key="2">
    <citation type="journal article" date="2022" name="Microbiol. Resour. Announc.">
        <title>Whole-Genome Sequence of Entomortierella parvispora E1425, a Mucoromycotan Fungus Associated with Burkholderiaceae-Related Endosymbiotic Bacteria.</title>
        <authorList>
            <person name="Herlambang A."/>
            <person name="Guo Y."/>
            <person name="Takashima Y."/>
            <person name="Narisawa K."/>
            <person name="Ohta H."/>
            <person name="Nishizawa T."/>
        </authorList>
    </citation>
    <scope>NUCLEOTIDE SEQUENCE</scope>
    <source>
        <strain evidence="3">E1425</strain>
    </source>
</reference>